<evidence type="ECO:0000256" key="4">
    <source>
        <dbReference type="ARBA" id="ARBA00023315"/>
    </source>
</evidence>
<evidence type="ECO:0000313" key="8">
    <source>
        <dbReference type="Proteomes" id="UP000016930"/>
    </source>
</evidence>
<comment type="similarity">
    <text evidence="1">Belongs to the R-transferase family.</text>
</comment>
<dbReference type="AlphaFoldDB" id="M2RP45"/>
<accession>M2RP45</accession>
<evidence type="ECO:0000256" key="3">
    <source>
        <dbReference type="ARBA" id="ARBA00022679"/>
    </source>
</evidence>
<dbReference type="Proteomes" id="UP000016930">
    <property type="component" value="Unassembled WGS sequence"/>
</dbReference>
<feature type="domain" description="N-end rule aminoacyl transferase C-terminal" evidence="6">
    <location>
        <begin position="161"/>
        <end position="304"/>
    </location>
</feature>
<keyword evidence="3" id="KW-0808">Transferase</keyword>
<dbReference type="InterPro" id="IPR030700">
    <property type="entry name" value="N-end_Aminoacyl_Trfase"/>
</dbReference>
<dbReference type="Pfam" id="PF04376">
    <property type="entry name" value="ATE_N"/>
    <property type="match status" value="1"/>
</dbReference>
<sequence>MDVISPLTPSASTCGYCSPPGERSKEESSIHQAECIPIRLSCESYQRMIDRGWRRSGTFCYKPDMQRTCCPQYTIKLDALDFKPSRSQRQLVNRWNRFVLYGDNDAANHEGQISSKKGKAPKVSTFELVTSIHASEKSFVMEDVPKHEFEVTLEPASYTDEKFALYQSYQKEIHHEQEKTPGGFKRFLVETPLISSPITYSGDPPDHLPATYGSYHQMYRLDGQLIAMAVLDILPNCVSSVYFMYEKTWERFSLGKLSALREAALVREIQEAGATEMTALYMGYYIHTCQKMRYKGDYSPSFLLDPEEYNWHPLKSCRAILDQYKYASFEHPERSQVDPIPANAHVPETPDDVLNNLKLLQRTREGYVALQLPLSPEWKRPSARRAVLITANGLGYELACEVLFFLAYEL</sequence>
<name>M2RP45_CERS8</name>
<dbReference type="OrthoDB" id="74183at2759"/>
<dbReference type="GO" id="GO:0004057">
    <property type="term" value="F:arginyl-tRNA--protein transferase activity"/>
    <property type="evidence" value="ECO:0007669"/>
    <property type="project" value="UniProtKB-EC"/>
</dbReference>
<keyword evidence="8" id="KW-1185">Reference proteome</keyword>
<dbReference type="Pfam" id="PF04377">
    <property type="entry name" value="ATE_C"/>
    <property type="match status" value="1"/>
</dbReference>
<protein>
    <recommendedName>
        <fullName evidence="2">arginyltransferase</fullName>
        <ecNumber evidence="2">2.3.2.8</ecNumber>
    </recommendedName>
</protein>
<dbReference type="PANTHER" id="PTHR21367">
    <property type="entry name" value="ARGININE-TRNA-PROTEIN TRANSFERASE 1"/>
    <property type="match status" value="1"/>
</dbReference>
<evidence type="ECO:0000259" key="6">
    <source>
        <dbReference type="Pfam" id="PF04377"/>
    </source>
</evidence>
<organism evidence="7 8">
    <name type="scientific">Ceriporiopsis subvermispora (strain B)</name>
    <name type="common">White-rot fungus</name>
    <name type="synonym">Gelatoporia subvermispora</name>
    <dbReference type="NCBI Taxonomy" id="914234"/>
    <lineage>
        <taxon>Eukaryota</taxon>
        <taxon>Fungi</taxon>
        <taxon>Dikarya</taxon>
        <taxon>Basidiomycota</taxon>
        <taxon>Agaricomycotina</taxon>
        <taxon>Agaricomycetes</taxon>
        <taxon>Polyporales</taxon>
        <taxon>Gelatoporiaceae</taxon>
        <taxon>Gelatoporia</taxon>
    </lineage>
</organism>
<dbReference type="PANTHER" id="PTHR21367:SF1">
    <property type="entry name" value="ARGINYL-TRNA--PROTEIN TRANSFERASE 1"/>
    <property type="match status" value="1"/>
</dbReference>
<evidence type="ECO:0000259" key="5">
    <source>
        <dbReference type="Pfam" id="PF04376"/>
    </source>
</evidence>
<evidence type="ECO:0000256" key="1">
    <source>
        <dbReference type="ARBA" id="ARBA00009991"/>
    </source>
</evidence>
<gene>
    <name evidence="7" type="ORF">CERSUDRAFT_111211</name>
</gene>
<feature type="domain" description="N-end aminoacyl transferase N-terminal" evidence="5">
    <location>
        <begin position="12"/>
        <end position="90"/>
    </location>
</feature>
<evidence type="ECO:0000313" key="7">
    <source>
        <dbReference type="EMBL" id="EMD40631.1"/>
    </source>
</evidence>
<dbReference type="EC" id="2.3.2.8" evidence="2"/>
<proteinExistence type="inferred from homology"/>
<dbReference type="HOGENOM" id="CLU_020349_2_1_1"/>
<dbReference type="InterPro" id="IPR007471">
    <property type="entry name" value="N-end_Aminoacyl_Trfase_N"/>
</dbReference>
<keyword evidence="4" id="KW-0012">Acyltransferase</keyword>
<dbReference type="EMBL" id="KB445792">
    <property type="protein sequence ID" value="EMD40631.1"/>
    <property type="molecule type" value="Genomic_DNA"/>
</dbReference>
<dbReference type="InterPro" id="IPR007472">
    <property type="entry name" value="N-end_Aminoacyl_Trfase_C"/>
</dbReference>
<evidence type="ECO:0000256" key="2">
    <source>
        <dbReference type="ARBA" id="ARBA00012025"/>
    </source>
</evidence>
<dbReference type="STRING" id="914234.M2RP45"/>
<dbReference type="GO" id="GO:0005737">
    <property type="term" value="C:cytoplasm"/>
    <property type="evidence" value="ECO:0007669"/>
    <property type="project" value="TreeGrafter"/>
</dbReference>
<reference evidence="7 8" key="1">
    <citation type="journal article" date="2012" name="Proc. Natl. Acad. Sci. U.S.A.">
        <title>Comparative genomics of Ceriporiopsis subvermispora and Phanerochaete chrysosporium provide insight into selective ligninolysis.</title>
        <authorList>
            <person name="Fernandez-Fueyo E."/>
            <person name="Ruiz-Duenas F.J."/>
            <person name="Ferreira P."/>
            <person name="Floudas D."/>
            <person name="Hibbett D.S."/>
            <person name="Canessa P."/>
            <person name="Larrondo L.F."/>
            <person name="James T.Y."/>
            <person name="Seelenfreund D."/>
            <person name="Lobos S."/>
            <person name="Polanco R."/>
            <person name="Tello M."/>
            <person name="Honda Y."/>
            <person name="Watanabe T."/>
            <person name="Watanabe T."/>
            <person name="Ryu J.S."/>
            <person name="Kubicek C.P."/>
            <person name="Schmoll M."/>
            <person name="Gaskell J."/>
            <person name="Hammel K.E."/>
            <person name="St John F.J."/>
            <person name="Vanden Wymelenberg A."/>
            <person name="Sabat G."/>
            <person name="Splinter BonDurant S."/>
            <person name="Syed K."/>
            <person name="Yadav J.S."/>
            <person name="Doddapaneni H."/>
            <person name="Subramanian V."/>
            <person name="Lavin J.L."/>
            <person name="Oguiza J.A."/>
            <person name="Perez G."/>
            <person name="Pisabarro A.G."/>
            <person name="Ramirez L."/>
            <person name="Santoyo F."/>
            <person name="Master E."/>
            <person name="Coutinho P.M."/>
            <person name="Henrissat B."/>
            <person name="Lombard V."/>
            <person name="Magnuson J.K."/>
            <person name="Kuees U."/>
            <person name="Hori C."/>
            <person name="Igarashi K."/>
            <person name="Samejima M."/>
            <person name="Held B.W."/>
            <person name="Barry K.W."/>
            <person name="LaButti K.M."/>
            <person name="Lapidus A."/>
            <person name="Lindquist E.A."/>
            <person name="Lucas S.M."/>
            <person name="Riley R."/>
            <person name="Salamov A.A."/>
            <person name="Hoffmeister D."/>
            <person name="Schwenk D."/>
            <person name="Hadar Y."/>
            <person name="Yarden O."/>
            <person name="de Vries R.P."/>
            <person name="Wiebenga A."/>
            <person name="Stenlid J."/>
            <person name="Eastwood D."/>
            <person name="Grigoriev I.V."/>
            <person name="Berka R.M."/>
            <person name="Blanchette R.A."/>
            <person name="Kersten P."/>
            <person name="Martinez A.T."/>
            <person name="Vicuna R."/>
            <person name="Cullen D."/>
        </authorList>
    </citation>
    <scope>NUCLEOTIDE SEQUENCE [LARGE SCALE GENOMIC DNA]</scope>
    <source>
        <strain evidence="7 8">B</strain>
    </source>
</reference>